<keyword evidence="2" id="KW-1185">Reference proteome</keyword>
<sequence>MRNSSTLLVPGTLNRKYSFHSR</sequence>
<dbReference type="VEuPathDB" id="VectorBase:ACHR014194"/>
<proteinExistence type="predicted"/>
<reference evidence="1" key="2">
    <citation type="submission" date="2020-05" db="UniProtKB">
        <authorList>
            <consortium name="EnsemblMetazoa"/>
        </authorList>
    </citation>
    <scope>IDENTIFICATION</scope>
    <source>
        <strain evidence="1">ACHKN1017</strain>
    </source>
</reference>
<evidence type="ECO:0000313" key="2">
    <source>
        <dbReference type="Proteomes" id="UP000075881"/>
    </source>
</evidence>
<dbReference type="AlphaFoldDB" id="A0A182KIA4"/>
<organism evidence="1 2">
    <name type="scientific">Anopheles christyi</name>
    <dbReference type="NCBI Taxonomy" id="43041"/>
    <lineage>
        <taxon>Eukaryota</taxon>
        <taxon>Metazoa</taxon>
        <taxon>Ecdysozoa</taxon>
        <taxon>Arthropoda</taxon>
        <taxon>Hexapoda</taxon>
        <taxon>Insecta</taxon>
        <taxon>Pterygota</taxon>
        <taxon>Neoptera</taxon>
        <taxon>Endopterygota</taxon>
        <taxon>Diptera</taxon>
        <taxon>Nematocera</taxon>
        <taxon>Culicoidea</taxon>
        <taxon>Culicidae</taxon>
        <taxon>Anophelinae</taxon>
        <taxon>Anopheles</taxon>
    </lineage>
</organism>
<dbReference type="Proteomes" id="UP000075881">
    <property type="component" value="Unassembled WGS sequence"/>
</dbReference>
<reference evidence="2" key="1">
    <citation type="submission" date="2013-03" db="EMBL/GenBank/DDBJ databases">
        <title>The Genome Sequence of Anopheles christyi ACHKN1017.</title>
        <authorList>
            <consortium name="The Broad Institute Genomics Platform"/>
            <person name="Neafsey D.E."/>
            <person name="Besansky N."/>
            <person name="Walker B."/>
            <person name="Young S.K."/>
            <person name="Zeng Q."/>
            <person name="Gargeya S."/>
            <person name="Fitzgerald M."/>
            <person name="Haas B."/>
            <person name="Abouelleil A."/>
            <person name="Allen A.W."/>
            <person name="Alvarado L."/>
            <person name="Arachchi H.M."/>
            <person name="Berlin A.M."/>
            <person name="Chapman S.B."/>
            <person name="Gainer-Dewar J."/>
            <person name="Goldberg J."/>
            <person name="Griggs A."/>
            <person name="Gujja S."/>
            <person name="Hansen M."/>
            <person name="Howarth C."/>
            <person name="Imamovic A."/>
            <person name="Ireland A."/>
            <person name="Larimer J."/>
            <person name="McCowan C."/>
            <person name="Murphy C."/>
            <person name="Pearson M."/>
            <person name="Poon T.W."/>
            <person name="Priest M."/>
            <person name="Roberts A."/>
            <person name="Saif S."/>
            <person name="Shea T."/>
            <person name="Sisk P."/>
            <person name="Sykes S."/>
            <person name="Wortman J."/>
            <person name="Nusbaum C."/>
            <person name="Birren B."/>
        </authorList>
    </citation>
    <scope>NUCLEOTIDE SEQUENCE [LARGE SCALE GENOMIC DNA]</scope>
    <source>
        <strain evidence="2">ACHKN1017</strain>
    </source>
</reference>
<evidence type="ECO:0000313" key="1">
    <source>
        <dbReference type="EnsemblMetazoa" id="ACHR014194-PA"/>
    </source>
</evidence>
<dbReference type="EnsemblMetazoa" id="ACHR014194-RA">
    <property type="protein sequence ID" value="ACHR014194-PA"/>
    <property type="gene ID" value="ACHR014194"/>
</dbReference>
<name>A0A182KIA4_9DIPT</name>
<accession>A0A182KIA4</accession>
<protein>
    <submittedName>
        <fullName evidence="1">Uncharacterized protein</fullName>
    </submittedName>
</protein>